<dbReference type="RefSeq" id="WP_046921981.1">
    <property type="nucleotide sequence ID" value="NZ_AYYL01000030.1"/>
</dbReference>
<feature type="transmembrane region" description="Helical" evidence="6">
    <location>
        <begin position="350"/>
        <end position="369"/>
    </location>
</feature>
<reference evidence="8" key="1">
    <citation type="submission" date="2016-10" db="EMBL/GenBank/DDBJ databases">
        <authorList>
            <person name="Varghese N."/>
            <person name="Submissions S."/>
        </authorList>
    </citation>
    <scope>NUCLEOTIDE SEQUENCE [LARGE SCALE GENOMIC DNA]</scope>
    <source>
        <strain evidence="8">DSM 20403</strain>
    </source>
</reference>
<dbReference type="EMBL" id="FOPI01000030">
    <property type="protein sequence ID" value="SFG51772.1"/>
    <property type="molecule type" value="Genomic_DNA"/>
</dbReference>
<dbReference type="CDD" id="cd13124">
    <property type="entry name" value="MATE_SpoVB_like"/>
    <property type="match status" value="1"/>
</dbReference>
<dbReference type="InterPro" id="IPR002797">
    <property type="entry name" value="Polysacc_synth"/>
</dbReference>
<keyword evidence="5 6" id="KW-0472">Membrane</keyword>
<feature type="transmembrane region" description="Helical" evidence="6">
    <location>
        <begin position="478"/>
        <end position="502"/>
    </location>
</feature>
<dbReference type="PANTHER" id="PTHR30250">
    <property type="entry name" value="PST FAMILY PREDICTED COLANIC ACID TRANSPORTER"/>
    <property type="match status" value="1"/>
</dbReference>
<evidence type="ECO:0000256" key="1">
    <source>
        <dbReference type="ARBA" id="ARBA00004651"/>
    </source>
</evidence>
<feature type="transmembrane region" description="Helical" evidence="6">
    <location>
        <begin position="189"/>
        <end position="208"/>
    </location>
</feature>
<proteinExistence type="predicted"/>
<evidence type="ECO:0000256" key="6">
    <source>
        <dbReference type="SAM" id="Phobius"/>
    </source>
</evidence>
<dbReference type="Pfam" id="PF01943">
    <property type="entry name" value="Polysacc_synt"/>
    <property type="match status" value="1"/>
</dbReference>
<evidence type="ECO:0000256" key="2">
    <source>
        <dbReference type="ARBA" id="ARBA00022475"/>
    </source>
</evidence>
<feature type="transmembrane region" description="Helical" evidence="6">
    <location>
        <begin position="50"/>
        <end position="68"/>
    </location>
</feature>
<evidence type="ECO:0000256" key="5">
    <source>
        <dbReference type="ARBA" id="ARBA00023136"/>
    </source>
</evidence>
<dbReference type="PIRSF" id="PIRSF038958">
    <property type="entry name" value="PG_synth_SpoVB"/>
    <property type="match status" value="1"/>
</dbReference>
<keyword evidence="3 6" id="KW-0812">Transmembrane</keyword>
<dbReference type="OrthoDB" id="9775950at2"/>
<evidence type="ECO:0000256" key="4">
    <source>
        <dbReference type="ARBA" id="ARBA00022989"/>
    </source>
</evidence>
<keyword evidence="2" id="KW-1003">Cell membrane</keyword>
<feature type="transmembrane region" description="Helical" evidence="6">
    <location>
        <begin position="381"/>
        <end position="403"/>
    </location>
</feature>
<feature type="transmembrane region" description="Helical" evidence="6">
    <location>
        <begin position="160"/>
        <end position="177"/>
    </location>
</feature>
<feature type="transmembrane region" description="Helical" evidence="6">
    <location>
        <begin position="279"/>
        <end position="298"/>
    </location>
</feature>
<feature type="transmembrane region" description="Helical" evidence="6">
    <location>
        <begin position="88"/>
        <end position="107"/>
    </location>
</feature>
<dbReference type="InterPro" id="IPR024923">
    <property type="entry name" value="PG_synth_SpoVB"/>
</dbReference>
<feature type="transmembrane region" description="Helical" evidence="6">
    <location>
        <begin position="319"/>
        <end position="338"/>
    </location>
</feature>
<feature type="transmembrane region" description="Helical" evidence="6">
    <location>
        <begin position="409"/>
        <end position="432"/>
    </location>
</feature>
<keyword evidence="4 6" id="KW-1133">Transmembrane helix</keyword>
<protein>
    <submittedName>
        <fullName evidence="7">Polysaccharide transporter, PST family</fullName>
    </submittedName>
</protein>
<gene>
    <name evidence="7" type="ORF">SAMN02910432_01677</name>
</gene>
<comment type="subcellular location">
    <subcellularLocation>
        <location evidence="1">Cell membrane</location>
        <topology evidence="1">Multi-pass membrane protein</topology>
    </subcellularLocation>
</comment>
<evidence type="ECO:0000256" key="3">
    <source>
        <dbReference type="ARBA" id="ARBA00022692"/>
    </source>
</evidence>
<evidence type="ECO:0000313" key="7">
    <source>
        <dbReference type="EMBL" id="SFG51772.1"/>
    </source>
</evidence>
<feature type="transmembrane region" description="Helical" evidence="6">
    <location>
        <begin position="119"/>
        <end position="139"/>
    </location>
</feature>
<sequence length="525" mass="58070">MKNEQIQKTMRGAVILSCAGLAAKILSAFYRIPFQNIVGNTGFYVYQQVYPIYGIGMTFALSGFPVYISKLIAEQENELHRLQLSRQIFLVLACFGIFVFAFLQFFSKQIAFLMGDSELFWLIKSISWMFLFMPMLAVPRGYYQGTFNMIPPALSQVAEQFVRVLVIIVCAAMFVKYDWNLYSMGANAMLGSTFGAFFAMICMSSFYFKKFFKARQGDFHEDYSVLFKKMFTEGLVLCLFAAMMVLLQLVDSFTVMNGLRLSGMSLSKAQNLKGAYDRAQPLVQLGMALATGFSASLLPALSSELAEKKVAEFKETTKIILRISTVIALAATVGMISIMPELNTLLFGDAFLSSTISAYVVSIVFIALISTYNSILQSMNLFSKAAFSLLCGIFVKACTNVWLIEQFGIIGASISTVLALAVSLALIVFFKPKSVGSVFTGDSFMTKLGAACLLMGGSVKTLMILFEKFSAGTRFDAVVATSAGIVLGCFVFFLSSVALELFEKDEWLAFPKGRKIYELIQKLKK</sequence>
<dbReference type="PANTHER" id="PTHR30250:SF29">
    <property type="entry name" value="POLYSACCHARIDE BIOSYNTHESIS PROTEIN C-TERMINAL DOMAIN-CONTAINING PROTEIN"/>
    <property type="match status" value="1"/>
</dbReference>
<dbReference type="AlphaFoldDB" id="A0A1I2SGB8"/>
<dbReference type="InterPro" id="IPR050833">
    <property type="entry name" value="Poly_Biosynth_Transport"/>
</dbReference>
<evidence type="ECO:0000313" key="8">
    <source>
        <dbReference type="Proteomes" id="UP000182635"/>
    </source>
</evidence>
<name>A0A1I2SGB8_9LACO</name>
<feature type="transmembrane region" description="Helical" evidence="6">
    <location>
        <begin position="444"/>
        <end position="466"/>
    </location>
</feature>
<feature type="transmembrane region" description="Helical" evidence="6">
    <location>
        <begin position="12"/>
        <end position="30"/>
    </location>
</feature>
<accession>A0A1I2SGB8</accession>
<feature type="transmembrane region" description="Helical" evidence="6">
    <location>
        <begin position="234"/>
        <end position="259"/>
    </location>
</feature>
<organism evidence="7 8">
    <name type="scientific">Ligilactobacillus ruminis DSM 20403 = NBRC 102161</name>
    <dbReference type="NCBI Taxonomy" id="1423798"/>
    <lineage>
        <taxon>Bacteria</taxon>
        <taxon>Bacillati</taxon>
        <taxon>Bacillota</taxon>
        <taxon>Bacilli</taxon>
        <taxon>Lactobacillales</taxon>
        <taxon>Lactobacillaceae</taxon>
        <taxon>Ligilactobacillus</taxon>
    </lineage>
</organism>
<dbReference type="Proteomes" id="UP000182635">
    <property type="component" value="Unassembled WGS sequence"/>
</dbReference>
<dbReference type="GO" id="GO:0005886">
    <property type="term" value="C:plasma membrane"/>
    <property type="evidence" value="ECO:0007669"/>
    <property type="project" value="UniProtKB-SubCell"/>
</dbReference>